<reference evidence="12 13" key="1">
    <citation type="submission" date="2015-04" db="EMBL/GenBank/DDBJ databases">
        <authorList>
            <person name="Syromyatnikov M.Y."/>
            <person name="Popov V.N."/>
        </authorList>
    </citation>
    <scope>NUCLEOTIDE SEQUENCE [LARGE SCALE GENOMIC DNA]</scope>
</reference>
<dbReference type="Proteomes" id="UP000183832">
    <property type="component" value="Unassembled WGS sequence"/>
</dbReference>
<dbReference type="InterPro" id="IPR006073">
    <property type="entry name" value="GTP-bd"/>
</dbReference>
<evidence type="ECO:0000256" key="1">
    <source>
        <dbReference type="ARBA" id="ARBA00004443"/>
    </source>
</evidence>
<dbReference type="FunFam" id="1.10.1580.10:FF:000004">
    <property type="entry name" value="Mitochondrial GTPase 1"/>
    <property type="match status" value="1"/>
</dbReference>
<dbReference type="STRING" id="568069.A0A1J1HLN1"/>
<dbReference type="GO" id="GO:0003924">
    <property type="term" value="F:GTPase activity"/>
    <property type="evidence" value="ECO:0007669"/>
    <property type="project" value="TreeGrafter"/>
</dbReference>
<keyword evidence="2 9" id="KW-0547">Nucleotide-binding</keyword>
<evidence type="ECO:0000313" key="12">
    <source>
        <dbReference type="EMBL" id="CRK88450.1"/>
    </source>
</evidence>
<dbReference type="GO" id="GO:0032543">
    <property type="term" value="P:mitochondrial translation"/>
    <property type="evidence" value="ECO:0007669"/>
    <property type="project" value="TreeGrafter"/>
</dbReference>
<dbReference type="InterPro" id="IPR023179">
    <property type="entry name" value="GTP-bd_ortho_bundle_sf"/>
</dbReference>
<feature type="binding site" evidence="10">
    <location>
        <position position="201"/>
    </location>
    <ligand>
        <name>GTP</name>
        <dbReference type="ChEBI" id="CHEBI:37565"/>
    </ligand>
</feature>
<evidence type="ECO:0000259" key="11">
    <source>
        <dbReference type="PROSITE" id="PS51721"/>
    </source>
</evidence>
<keyword evidence="5 9" id="KW-0496">Mitochondrion</keyword>
<dbReference type="AlphaFoldDB" id="A0A1J1HLN1"/>
<dbReference type="GO" id="GO:0005525">
    <property type="term" value="F:GTP binding"/>
    <property type="evidence" value="ECO:0007669"/>
    <property type="project" value="UniProtKB-KW"/>
</dbReference>
<comment type="subcellular location">
    <subcellularLocation>
        <location evidence="1">Mitochondrion inner membrane</location>
        <topology evidence="1">Peripheral membrane protein</topology>
        <orientation evidence="1">Matrix side</orientation>
    </subcellularLocation>
</comment>
<protein>
    <recommendedName>
        <fullName evidence="9">Mitochondrial GTPase 1</fullName>
    </recommendedName>
</protein>
<evidence type="ECO:0000256" key="6">
    <source>
        <dbReference type="ARBA" id="ARBA00023134"/>
    </source>
</evidence>
<sequence>MSIQNFRKHFELASKEAIRWFPGHMGKGMKIMQQKLKTVDLLIEVHDARIPFSGRNINFHDTLTAAKPTIMVLSKKDLIEKEYHRRIVEKIQNDPQFPIENVFLANAKDPSCDGLKKIIPRAIKMIQNSNRFNRAEEKERNIMIIGVPNVGKSSLINVLRNRHLNKKGASAVGAVAGITRSVLTQIKICEDPLIKILDTPGVLMPNIKNVEMGMKLALCSCFQDHLVGEDVIADYLLYWLNKHKRFHYVDIMGLDQPTDDITHVLFAGAQKLGATLRMHSIASGTMEVRPNLRSAAKYFVNSFRKGQLGKLCLDELD</sequence>
<dbReference type="PANTHER" id="PTHR45782:SF4">
    <property type="entry name" value="MITOCHONDRIAL RIBOSOME-ASSOCIATED GTPASE 1"/>
    <property type="match status" value="1"/>
</dbReference>
<keyword evidence="4" id="KW-0809">Transit peptide</keyword>
<evidence type="ECO:0000256" key="9">
    <source>
        <dbReference type="PIRNR" id="PIRNR006230"/>
    </source>
</evidence>
<gene>
    <name evidence="12" type="ORF">CLUMA_CG002206</name>
</gene>
<dbReference type="CDD" id="cd01856">
    <property type="entry name" value="YlqF"/>
    <property type="match status" value="1"/>
</dbReference>
<comment type="similarity">
    <text evidence="9">Belongs to the TRAFAC class YlqF/YawG GTPase family. MTG1 subfamily.</text>
</comment>
<keyword evidence="13" id="KW-1185">Reference proteome</keyword>
<evidence type="ECO:0000256" key="5">
    <source>
        <dbReference type="ARBA" id="ARBA00023128"/>
    </source>
</evidence>
<dbReference type="OrthoDB" id="269151at2759"/>
<keyword evidence="7" id="KW-0472">Membrane</keyword>
<evidence type="ECO:0000313" key="13">
    <source>
        <dbReference type="Proteomes" id="UP000183832"/>
    </source>
</evidence>
<organism evidence="12 13">
    <name type="scientific">Clunio marinus</name>
    <dbReference type="NCBI Taxonomy" id="568069"/>
    <lineage>
        <taxon>Eukaryota</taxon>
        <taxon>Metazoa</taxon>
        <taxon>Ecdysozoa</taxon>
        <taxon>Arthropoda</taxon>
        <taxon>Hexapoda</taxon>
        <taxon>Insecta</taxon>
        <taxon>Pterygota</taxon>
        <taxon>Neoptera</taxon>
        <taxon>Endopterygota</taxon>
        <taxon>Diptera</taxon>
        <taxon>Nematocera</taxon>
        <taxon>Chironomoidea</taxon>
        <taxon>Chironomidae</taxon>
        <taxon>Clunio</taxon>
    </lineage>
</organism>
<keyword evidence="3" id="KW-0999">Mitochondrion inner membrane</keyword>
<feature type="binding site" evidence="10">
    <location>
        <begin position="149"/>
        <end position="154"/>
    </location>
    <ligand>
        <name>GTP</name>
        <dbReference type="ChEBI" id="CHEBI:37565"/>
    </ligand>
</feature>
<dbReference type="PROSITE" id="PS51721">
    <property type="entry name" value="G_CP"/>
    <property type="match status" value="1"/>
</dbReference>
<name>A0A1J1HLN1_9DIPT</name>
<dbReference type="PIRSF" id="PIRSF006230">
    <property type="entry name" value="MG442"/>
    <property type="match status" value="1"/>
</dbReference>
<dbReference type="SUPFAM" id="SSF52540">
    <property type="entry name" value="P-loop containing nucleoside triphosphate hydrolases"/>
    <property type="match status" value="1"/>
</dbReference>
<evidence type="ECO:0000256" key="7">
    <source>
        <dbReference type="ARBA" id="ARBA00023136"/>
    </source>
</evidence>
<evidence type="ECO:0000256" key="2">
    <source>
        <dbReference type="ARBA" id="ARBA00022741"/>
    </source>
</evidence>
<dbReference type="InterPro" id="IPR027417">
    <property type="entry name" value="P-loop_NTPase"/>
</dbReference>
<dbReference type="EMBL" id="CVRI01000008">
    <property type="protein sequence ID" value="CRK88450.1"/>
    <property type="molecule type" value="Genomic_DNA"/>
</dbReference>
<feature type="domain" description="CP-type G" evidence="11">
    <location>
        <begin position="25"/>
        <end position="205"/>
    </location>
</feature>
<dbReference type="InterPro" id="IPR030378">
    <property type="entry name" value="G_CP_dom"/>
</dbReference>
<comment type="function">
    <text evidence="8 9">Plays a role in the regulation of the mitochondrial ribosome assembly and of translational activity. Displays mitochondrial GTPase activity.</text>
</comment>
<dbReference type="InterPro" id="IPR016478">
    <property type="entry name" value="GTPase_MTG1"/>
</dbReference>
<dbReference type="PANTHER" id="PTHR45782">
    <property type="entry name" value="MITOCHONDRIAL RIBOSOME-ASSOCIATED GTPASE 1"/>
    <property type="match status" value="1"/>
</dbReference>
<keyword evidence="6 9" id="KW-0342">GTP-binding</keyword>
<dbReference type="Gene3D" id="3.40.50.300">
    <property type="entry name" value="P-loop containing nucleotide triphosphate hydrolases"/>
    <property type="match status" value="1"/>
</dbReference>
<dbReference type="Pfam" id="PF01926">
    <property type="entry name" value="MMR_HSR1"/>
    <property type="match status" value="1"/>
</dbReference>
<dbReference type="FunFam" id="3.40.50.300:FF:000876">
    <property type="entry name" value="Mitochondrial GTPase 1"/>
    <property type="match status" value="1"/>
</dbReference>
<evidence type="ECO:0000256" key="3">
    <source>
        <dbReference type="ARBA" id="ARBA00022792"/>
    </source>
</evidence>
<dbReference type="GO" id="GO:0005743">
    <property type="term" value="C:mitochondrial inner membrane"/>
    <property type="evidence" value="ECO:0007669"/>
    <property type="project" value="UniProtKB-SubCell"/>
</dbReference>
<accession>A0A1J1HLN1</accession>
<dbReference type="Gene3D" id="1.10.1580.10">
    <property type="match status" value="1"/>
</dbReference>
<proteinExistence type="inferred from homology"/>
<evidence type="ECO:0000256" key="4">
    <source>
        <dbReference type="ARBA" id="ARBA00022946"/>
    </source>
</evidence>
<evidence type="ECO:0000256" key="10">
    <source>
        <dbReference type="PIRSR" id="PIRSR006230-1"/>
    </source>
</evidence>
<evidence type="ECO:0000256" key="8">
    <source>
        <dbReference type="ARBA" id="ARBA00045284"/>
    </source>
</evidence>